<accession>A0A0C9WTU2</accession>
<keyword evidence="3" id="KW-1185">Reference proteome</keyword>
<dbReference type="EMBL" id="KN838966">
    <property type="protein sequence ID" value="KIJ91798.1"/>
    <property type="molecule type" value="Genomic_DNA"/>
</dbReference>
<evidence type="ECO:0000313" key="3">
    <source>
        <dbReference type="Proteomes" id="UP000054477"/>
    </source>
</evidence>
<reference evidence="2 3" key="1">
    <citation type="submission" date="2014-04" db="EMBL/GenBank/DDBJ databases">
        <authorList>
            <consortium name="DOE Joint Genome Institute"/>
            <person name="Kuo A."/>
            <person name="Kohler A."/>
            <person name="Nagy L.G."/>
            <person name="Floudas D."/>
            <person name="Copeland A."/>
            <person name="Barry K.W."/>
            <person name="Cichocki N."/>
            <person name="Veneault-Fourrey C."/>
            <person name="LaButti K."/>
            <person name="Lindquist E.A."/>
            <person name="Lipzen A."/>
            <person name="Lundell T."/>
            <person name="Morin E."/>
            <person name="Murat C."/>
            <person name="Sun H."/>
            <person name="Tunlid A."/>
            <person name="Henrissat B."/>
            <person name="Grigoriev I.V."/>
            <person name="Hibbett D.S."/>
            <person name="Martin F."/>
            <person name="Nordberg H.P."/>
            <person name="Cantor M.N."/>
            <person name="Hua S.X."/>
        </authorList>
    </citation>
    <scope>NUCLEOTIDE SEQUENCE [LARGE SCALE GENOMIC DNA]</scope>
    <source>
        <strain evidence="2 3">LaAM-08-1</strain>
    </source>
</reference>
<evidence type="ECO:0000256" key="1">
    <source>
        <dbReference type="SAM" id="MobiDB-lite"/>
    </source>
</evidence>
<feature type="region of interest" description="Disordered" evidence="1">
    <location>
        <begin position="153"/>
        <end position="188"/>
    </location>
</feature>
<name>A0A0C9WTU2_9AGAR</name>
<evidence type="ECO:0000313" key="2">
    <source>
        <dbReference type="EMBL" id="KIJ91798.1"/>
    </source>
</evidence>
<protein>
    <submittedName>
        <fullName evidence="2">Uncharacterized protein</fullName>
    </submittedName>
</protein>
<proteinExistence type="predicted"/>
<dbReference type="Proteomes" id="UP000054477">
    <property type="component" value="Unassembled WGS sequence"/>
</dbReference>
<dbReference type="AlphaFoldDB" id="A0A0C9WTU2"/>
<organism evidence="2 3">
    <name type="scientific">Laccaria amethystina LaAM-08-1</name>
    <dbReference type="NCBI Taxonomy" id="1095629"/>
    <lineage>
        <taxon>Eukaryota</taxon>
        <taxon>Fungi</taxon>
        <taxon>Dikarya</taxon>
        <taxon>Basidiomycota</taxon>
        <taxon>Agaricomycotina</taxon>
        <taxon>Agaricomycetes</taxon>
        <taxon>Agaricomycetidae</taxon>
        <taxon>Agaricales</taxon>
        <taxon>Agaricineae</taxon>
        <taxon>Hydnangiaceae</taxon>
        <taxon>Laccaria</taxon>
    </lineage>
</organism>
<sequence>MALRLPLKIQMSTLIIISIRGVLLFIGRGLLSGNIDSWSTDTKPSKPANQPLRGIKPTTVWNGVVAILQRGERVPLLAGLQARKEVIDLAVGTCLSITDKEKVRNMDSSATSLIATLLLPELLVAPAKRDIRIAFLRGGFKKARPVIVVNAKTSSPRKGKGKGGGEVLEIPDDGEYGGNIAGRRMRRL</sequence>
<gene>
    <name evidence="2" type="ORF">K443DRAFT_126136</name>
</gene>
<dbReference type="HOGENOM" id="CLU_1441269_0_0_1"/>
<reference evidence="3" key="2">
    <citation type="submission" date="2015-01" db="EMBL/GenBank/DDBJ databases">
        <title>Evolutionary Origins and Diversification of the Mycorrhizal Mutualists.</title>
        <authorList>
            <consortium name="DOE Joint Genome Institute"/>
            <consortium name="Mycorrhizal Genomics Consortium"/>
            <person name="Kohler A."/>
            <person name="Kuo A."/>
            <person name="Nagy L.G."/>
            <person name="Floudas D."/>
            <person name="Copeland A."/>
            <person name="Barry K.W."/>
            <person name="Cichocki N."/>
            <person name="Veneault-Fourrey C."/>
            <person name="LaButti K."/>
            <person name="Lindquist E.A."/>
            <person name="Lipzen A."/>
            <person name="Lundell T."/>
            <person name="Morin E."/>
            <person name="Murat C."/>
            <person name="Riley R."/>
            <person name="Ohm R."/>
            <person name="Sun H."/>
            <person name="Tunlid A."/>
            <person name="Henrissat B."/>
            <person name="Grigoriev I.V."/>
            <person name="Hibbett D.S."/>
            <person name="Martin F."/>
        </authorList>
    </citation>
    <scope>NUCLEOTIDE SEQUENCE [LARGE SCALE GENOMIC DNA]</scope>
    <source>
        <strain evidence="3">LaAM-08-1</strain>
    </source>
</reference>